<dbReference type="PROSITE" id="PS51257">
    <property type="entry name" value="PROKAR_LIPOPROTEIN"/>
    <property type="match status" value="1"/>
</dbReference>
<comment type="caution">
    <text evidence="2">The sequence shown here is derived from an EMBL/GenBank/DDBJ whole genome shotgun (WGS) entry which is preliminary data.</text>
</comment>
<dbReference type="Proteomes" id="UP001139516">
    <property type="component" value="Unassembled WGS sequence"/>
</dbReference>
<evidence type="ECO:0000313" key="2">
    <source>
        <dbReference type="EMBL" id="MCK8785803.1"/>
    </source>
</evidence>
<gene>
    <name evidence="2" type="ORF">M0638_15595</name>
</gene>
<dbReference type="RefSeq" id="WP_248667920.1">
    <property type="nucleotide sequence ID" value="NZ_JALPRX010000068.1"/>
</dbReference>
<sequence>MVRAALVPLLLLAGCASPDASAPGPVAGAPGVSAAARAAEALPPMLASFRRSGPVTDFEQRPGGAGLGAAVPYAPTGGERMAATVFIYDRGRRPPDGDGPEVAAEFRLAAAELDAAMRAGIYRSVSFANGMGVRSAATARSFRCANFRITQQDGAPTGSSLCVAVQRGMFVKVRLTAWQPPDPGIAGIAAAALTAAVLQARDRTTEG</sequence>
<organism evidence="2 3">
    <name type="scientific">Roseomonas acroporae</name>
    <dbReference type="NCBI Taxonomy" id="2937791"/>
    <lineage>
        <taxon>Bacteria</taxon>
        <taxon>Pseudomonadati</taxon>
        <taxon>Pseudomonadota</taxon>
        <taxon>Alphaproteobacteria</taxon>
        <taxon>Acetobacterales</taxon>
        <taxon>Roseomonadaceae</taxon>
        <taxon>Roseomonas</taxon>
    </lineage>
</organism>
<accession>A0A9X2BUM7</accession>
<evidence type="ECO:0008006" key="4">
    <source>
        <dbReference type="Google" id="ProtNLM"/>
    </source>
</evidence>
<protein>
    <recommendedName>
        <fullName evidence="4">Lipoprotein</fullName>
    </recommendedName>
</protein>
<proteinExistence type="predicted"/>
<evidence type="ECO:0000313" key="3">
    <source>
        <dbReference type="Proteomes" id="UP001139516"/>
    </source>
</evidence>
<feature type="signal peptide" evidence="1">
    <location>
        <begin position="1"/>
        <end position="22"/>
    </location>
</feature>
<feature type="chain" id="PRO_5040733830" description="Lipoprotein" evidence="1">
    <location>
        <begin position="23"/>
        <end position="207"/>
    </location>
</feature>
<reference evidence="2" key="1">
    <citation type="submission" date="2022-04" db="EMBL/GenBank/DDBJ databases">
        <title>Roseomonas acroporae sp. nov., isolated from coral Acropora digitifera.</title>
        <authorList>
            <person name="Sun H."/>
        </authorList>
    </citation>
    <scope>NUCLEOTIDE SEQUENCE</scope>
    <source>
        <strain evidence="2">NAR14</strain>
    </source>
</reference>
<evidence type="ECO:0000256" key="1">
    <source>
        <dbReference type="SAM" id="SignalP"/>
    </source>
</evidence>
<dbReference type="EMBL" id="JALPRX010000068">
    <property type="protein sequence ID" value="MCK8785803.1"/>
    <property type="molecule type" value="Genomic_DNA"/>
</dbReference>
<keyword evidence="1" id="KW-0732">Signal</keyword>
<keyword evidence="3" id="KW-1185">Reference proteome</keyword>
<name>A0A9X2BUM7_9PROT</name>
<dbReference type="AlphaFoldDB" id="A0A9X2BUM7"/>